<dbReference type="SMART" id="SM00411">
    <property type="entry name" value="BHL"/>
    <property type="match status" value="1"/>
</dbReference>
<dbReference type="PANTHER" id="PTHR33175:SF3">
    <property type="entry name" value="DNA-BINDING PROTEIN HU-BETA"/>
    <property type="match status" value="1"/>
</dbReference>
<dbReference type="GO" id="GO:0030527">
    <property type="term" value="F:structural constituent of chromatin"/>
    <property type="evidence" value="ECO:0007669"/>
    <property type="project" value="InterPro"/>
</dbReference>
<dbReference type="SUPFAM" id="SSF47729">
    <property type="entry name" value="IHF-like DNA-binding proteins"/>
    <property type="match status" value="1"/>
</dbReference>
<evidence type="ECO:0000256" key="1">
    <source>
        <dbReference type="ARBA" id="ARBA00023125"/>
    </source>
</evidence>
<keyword evidence="1" id="KW-0238">DNA-binding</keyword>
<evidence type="ECO:0000313" key="2">
    <source>
        <dbReference type="EMBL" id="SUZ78938.1"/>
    </source>
</evidence>
<dbReference type="Gene3D" id="4.10.520.10">
    <property type="entry name" value="IHF-like DNA-binding proteins"/>
    <property type="match status" value="1"/>
</dbReference>
<organism evidence="2">
    <name type="scientific">marine metagenome</name>
    <dbReference type="NCBI Taxonomy" id="408172"/>
    <lineage>
        <taxon>unclassified sequences</taxon>
        <taxon>metagenomes</taxon>
        <taxon>ecological metagenomes</taxon>
    </lineage>
</organism>
<gene>
    <name evidence="2" type="ORF">METZ01_LOCUS31792</name>
</gene>
<proteinExistence type="predicted"/>
<dbReference type="GO" id="GO:0003677">
    <property type="term" value="F:DNA binding"/>
    <property type="evidence" value="ECO:0007669"/>
    <property type="project" value="UniProtKB-KW"/>
</dbReference>
<dbReference type="GO" id="GO:0005829">
    <property type="term" value="C:cytosol"/>
    <property type="evidence" value="ECO:0007669"/>
    <property type="project" value="TreeGrafter"/>
</dbReference>
<dbReference type="PANTHER" id="PTHR33175">
    <property type="entry name" value="DNA-BINDING PROTEIN HU"/>
    <property type="match status" value="1"/>
</dbReference>
<dbReference type="AlphaFoldDB" id="A0A381QJ22"/>
<dbReference type="InterPro" id="IPR010992">
    <property type="entry name" value="IHF-like_DNA-bd_dom_sf"/>
</dbReference>
<evidence type="ECO:0008006" key="3">
    <source>
        <dbReference type="Google" id="ProtNLM"/>
    </source>
</evidence>
<dbReference type="Pfam" id="PF00216">
    <property type="entry name" value="Bac_DNA_binding"/>
    <property type="match status" value="1"/>
</dbReference>
<dbReference type="CDD" id="cd13831">
    <property type="entry name" value="HU"/>
    <property type="match status" value="1"/>
</dbReference>
<sequence>MAFASGARMFGDEETYMANMSKSDVLSAVAGSAGCTKADAEAVIEAFFGCVEGAARAGNAVAWPGVGKFSRSDRAARMGRNPQTGATIHISASSSVKFSAAKALKDRMNS</sequence>
<name>A0A381QJ22_9ZZZZ</name>
<dbReference type="InterPro" id="IPR000119">
    <property type="entry name" value="Hist_DNA-bd"/>
</dbReference>
<accession>A0A381QJ22</accession>
<protein>
    <recommendedName>
        <fullName evidence="3">DNA-binding protein HU</fullName>
    </recommendedName>
</protein>
<dbReference type="PRINTS" id="PR01727">
    <property type="entry name" value="DNABINDINGHU"/>
</dbReference>
<reference evidence="2" key="1">
    <citation type="submission" date="2018-05" db="EMBL/GenBank/DDBJ databases">
        <authorList>
            <person name="Lanie J.A."/>
            <person name="Ng W.-L."/>
            <person name="Kazmierczak K.M."/>
            <person name="Andrzejewski T.M."/>
            <person name="Davidsen T.M."/>
            <person name="Wayne K.J."/>
            <person name="Tettelin H."/>
            <person name="Glass J.I."/>
            <person name="Rusch D."/>
            <person name="Podicherti R."/>
            <person name="Tsui H.-C.T."/>
            <person name="Winkler M.E."/>
        </authorList>
    </citation>
    <scope>NUCLEOTIDE SEQUENCE</scope>
</reference>
<dbReference type="EMBL" id="UINC01001372">
    <property type="protein sequence ID" value="SUZ78938.1"/>
    <property type="molecule type" value="Genomic_DNA"/>
</dbReference>